<dbReference type="InterPro" id="IPR006029">
    <property type="entry name" value="Neurotrans-gated_channel_TM"/>
</dbReference>
<keyword evidence="9" id="KW-1015">Disulfide bond</keyword>
<evidence type="ECO:0000256" key="7">
    <source>
        <dbReference type="ARBA" id="ARBA00023065"/>
    </source>
</evidence>
<accession>A0A6L2PQ44</accession>
<keyword evidence="2" id="KW-1003">Cell membrane</keyword>
<evidence type="ECO:0000256" key="12">
    <source>
        <dbReference type="ARBA" id="ARBA00023180"/>
    </source>
</evidence>
<dbReference type="InterPro" id="IPR036734">
    <property type="entry name" value="Neur_chan_lig-bd_sf"/>
</dbReference>
<keyword evidence="12" id="KW-0325">Glycoprotein</keyword>
<evidence type="ECO:0000256" key="14">
    <source>
        <dbReference type="ARBA" id="ARBA00023257"/>
    </source>
</evidence>
<dbReference type="EMBL" id="BLKM01000490">
    <property type="protein sequence ID" value="GFG34546.1"/>
    <property type="molecule type" value="Genomic_DNA"/>
</dbReference>
<dbReference type="CDD" id="cd19049">
    <property type="entry name" value="LGIC_TM_anion"/>
    <property type="match status" value="1"/>
</dbReference>
<dbReference type="AlphaFoldDB" id="A0A6L2PQ44"/>
<dbReference type="GO" id="GO:0004890">
    <property type="term" value="F:GABA-A receptor activity"/>
    <property type="evidence" value="ECO:0007669"/>
    <property type="project" value="InterPro"/>
</dbReference>
<comment type="caution">
    <text evidence="21">The sequence shown here is derived from an EMBL/GenBank/DDBJ whole genome shotgun (WGS) entry which is preliminary data.</text>
</comment>
<evidence type="ECO:0000256" key="1">
    <source>
        <dbReference type="ARBA" id="ARBA00022448"/>
    </source>
</evidence>
<keyword evidence="14" id="KW-0628">Postsynaptic cell membrane</keyword>
<feature type="domain" description="Neurotransmitter-gated ion-channel ligand-binding" evidence="19">
    <location>
        <begin position="88"/>
        <end position="290"/>
    </location>
</feature>
<keyword evidence="5 18" id="KW-1133">Transmembrane helix</keyword>
<dbReference type="PANTHER" id="PTHR18945">
    <property type="entry name" value="NEUROTRANSMITTER GATED ION CHANNEL"/>
    <property type="match status" value="1"/>
</dbReference>
<comment type="subcellular location">
    <subcellularLocation>
        <location evidence="17">Postsynaptic cell membrane</location>
        <topology evidence="17">Multi-pass membrane protein</topology>
    </subcellularLocation>
</comment>
<dbReference type="GO" id="GO:0099095">
    <property type="term" value="F:ligand-gated monoatomic anion channel activity"/>
    <property type="evidence" value="ECO:0007669"/>
    <property type="project" value="UniProtKB-ARBA"/>
</dbReference>
<evidence type="ECO:0000256" key="8">
    <source>
        <dbReference type="ARBA" id="ARBA00023136"/>
    </source>
</evidence>
<dbReference type="OrthoDB" id="203862at2759"/>
<evidence type="ECO:0000256" key="17">
    <source>
        <dbReference type="ARBA" id="ARBA00034104"/>
    </source>
</evidence>
<gene>
    <name evidence="21" type="ORF">Cfor_11897</name>
</gene>
<evidence type="ECO:0000256" key="10">
    <source>
        <dbReference type="ARBA" id="ARBA00023170"/>
    </source>
</evidence>
<feature type="transmembrane region" description="Helical" evidence="18">
    <location>
        <begin position="356"/>
        <end position="378"/>
    </location>
</feature>
<evidence type="ECO:0000256" key="5">
    <source>
        <dbReference type="ARBA" id="ARBA00022989"/>
    </source>
</evidence>
<evidence type="ECO:0000256" key="18">
    <source>
        <dbReference type="RuleBase" id="RU000687"/>
    </source>
</evidence>
<dbReference type="InParanoid" id="A0A6L2PQ44"/>
<dbReference type="FunCoup" id="A0A6L2PQ44">
    <property type="interactions" value="81"/>
</dbReference>
<organism evidence="21 22">
    <name type="scientific">Coptotermes formosanus</name>
    <name type="common">Formosan subterranean termite</name>
    <dbReference type="NCBI Taxonomy" id="36987"/>
    <lineage>
        <taxon>Eukaryota</taxon>
        <taxon>Metazoa</taxon>
        <taxon>Ecdysozoa</taxon>
        <taxon>Arthropoda</taxon>
        <taxon>Hexapoda</taxon>
        <taxon>Insecta</taxon>
        <taxon>Pterygota</taxon>
        <taxon>Neoptera</taxon>
        <taxon>Polyneoptera</taxon>
        <taxon>Dictyoptera</taxon>
        <taxon>Blattodea</taxon>
        <taxon>Blattoidea</taxon>
        <taxon>Termitoidae</taxon>
        <taxon>Rhinotermitidae</taxon>
        <taxon>Coptotermes</taxon>
    </lineage>
</organism>
<evidence type="ECO:0000259" key="19">
    <source>
        <dbReference type="Pfam" id="PF02931"/>
    </source>
</evidence>
<evidence type="ECO:0000256" key="6">
    <source>
        <dbReference type="ARBA" id="ARBA00023018"/>
    </source>
</evidence>
<feature type="transmembrane region" description="Helical" evidence="18">
    <location>
        <begin position="292"/>
        <end position="315"/>
    </location>
</feature>
<dbReference type="PRINTS" id="PR00252">
    <property type="entry name" value="NRIONCHANNEL"/>
</dbReference>
<dbReference type="GO" id="GO:0045211">
    <property type="term" value="C:postsynaptic membrane"/>
    <property type="evidence" value="ECO:0007669"/>
    <property type="project" value="UniProtKB-SubCell"/>
</dbReference>
<evidence type="ECO:0000313" key="22">
    <source>
        <dbReference type="Proteomes" id="UP000502823"/>
    </source>
</evidence>
<dbReference type="FunFam" id="2.70.170.10:FF:000003">
    <property type="entry name" value="Putative gamma-aminobutyric acid receptor subunit gamma-2"/>
    <property type="match status" value="1"/>
</dbReference>
<keyword evidence="6" id="KW-0770">Synapse</keyword>
<dbReference type="InterPro" id="IPR006028">
    <property type="entry name" value="GABAA/Glycine_rcpt"/>
</dbReference>
<dbReference type="Proteomes" id="UP000502823">
    <property type="component" value="Unassembled WGS sequence"/>
</dbReference>
<dbReference type="PRINTS" id="PR00253">
    <property type="entry name" value="GABAARECEPTR"/>
</dbReference>
<name>A0A6L2PQ44_COPFO</name>
<sequence>MVCESVLVTPTAKDLGQDVHTQRRPFIRYFANGTSTTLSLPMPVQWPQNHRTPENVTQNVSGSTHVVTKRLYPPTAGNDAVSRNITMVLENLLKDYETSQLPTHGKGRPTIVRTNMLIRSMGPISELDMDYSMDCYFRQSWRDSRLSFLGPIKNLSLSIKMLERIWRPDTYFYNGKNSYVHTITVPNKLLRITQEGDILYSMRLTIKAKCPMELRNFPMDRQSCPLILGSYAYTTQHLVYQWHSGTSVDFVKGMALSQFDLISFPHRNLTFKRRDGEFSVLQVNFNLQRHTGYFLIQVYVPCILIVVLSWVSFWIHREATSDRVGLGITTVLTLSTISLDSRTDLPKVRYATALDWFLLMSFFYCIATLLEFAGVHYFTKASTATLLEFSGVHYFTKASTATLLEFSCVHYFTKANTQHVVQTGYKLIPILLHAQVGSGEIPVDEEEWEDVEGPVEEFLGCIATDIPEASRSPSLRSGRRRSSLICPIYN</sequence>
<dbReference type="SUPFAM" id="SSF63712">
    <property type="entry name" value="Nicotinic receptor ligand binding domain-like"/>
    <property type="match status" value="1"/>
</dbReference>
<keyword evidence="10" id="KW-0675">Receptor</keyword>
<keyword evidence="22" id="KW-1185">Reference proteome</keyword>
<evidence type="ECO:0000256" key="11">
    <source>
        <dbReference type="ARBA" id="ARBA00023173"/>
    </source>
</evidence>
<dbReference type="CDD" id="cd19007">
    <property type="entry name" value="LGIC_ECD_GABAR_GRD-like"/>
    <property type="match status" value="1"/>
</dbReference>
<evidence type="ECO:0000313" key="21">
    <source>
        <dbReference type="EMBL" id="GFG34546.1"/>
    </source>
</evidence>
<feature type="non-terminal residue" evidence="21">
    <location>
        <position position="490"/>
    </location>
</feature>
<evidence type="ECO:0000256" key="15">
    <source>
        <dbReference type="ARBA" id="ARBA00023286"/>
    </source>
</evidence>
<dbReference type="SUPFAM" id="SSF90112">
    <property type="entry name" value="Neurotransmitter-gated ion-channel transmembrane pore"/>
    <property type="match status" value="1"/>
</dbReference>
<dbReference type="GO" id="GO:0005230">
    <property type="term" value="F:extracellular ligand-gated monoatomic ion channel activity"/>
    <property type="evidence" value="ECO:0007669"/>
    <property type="project" value="InterPro"/>
</dbReference>
<dbReference type="Pfam" id="PF02931">
    <property type="entry name" value="Neur_chan_LBD"/>
    <property type="match status" value="1"/>
</dbReference>
<dbReference type="InterPro" id="IPR006201">
    <property type="entry name" value="Neur_channel"/>
</dbReference>
<keyword evidence="15" id="KW-1071">Ligand-gated ion channel</keyword>
<keyword evidence="1 18" id="KW-0813">Transport</keyword>
<evidence type="ECO:0000259" key="20">
    <source>
        <dbReference type="Pfam" id="PF02932"/>
    </source>
</evidence>
<proteinExistence type="inferred from homology"/>
<dbReference type="InterPro" id="IPR006202">
    <property type="entry name" value="Neur_chan_lig-bd"/>
</dbReference>
<dbReference type="GO" id="GO:0034707">
    <property type="term" value="C:chloride channel complex"/>
    <property type="evidence" value="ECO:0007669"/>
    <property type="project" value="UniProtKB-KW"/>
</dbReference>
<keyword evidence="8 18" id="KW-0472">Membrane</keyword>
<dbReference type="Gene3D" id="2.70.170.10">
    <property type="entry name" value="Neurotransmitter-gated ion-channel ligand-binding domain"/>
    <property type="match status" value="1"/>
</dbReference>
<keyword evidence="3 18" id="KW-0812">Transmembrane</keyword>
<dbReference type="PROSITE" id="PS00236">
    <property type="entry name" value="NEUROTR_ION_CHANNEL"/>
    <property type="match status" value="1"/>
</dbReference>
<evidence type="ECO:0000256" key="13">
    <source>
        <dbReference type="ARBA" id="ARBA00023214"/>
    </source>
</evidence>
<feature type="domain" description="Neurotransmitter-gated ion-channel transmembrane" evidence="20">
    <location>
        <begin position="298"/>
        <end position="382"/>
    </location>
</feature>
<protein>
    <recommendedName>
        <fullName evidence="23">Neurotransmitter-gated ion-channel ligand-binding domain-containing protein</fullName>
    </recommendedName>
</protein>
<dbReference type="InterPro" id="IPR001390">
    <property type="entry name" value="GABAAa_rcpt"/>
</dbReference>
<keyword evidence="7 18" id="KW-0406">Ion transport</keyword>
<dbReference type="GO" id="GO:0005254">
    <property type="term" value="F:chloride channel activity"/>
    <property type="evidence" value="ECO:0007669"/>
    <property type="project" value="UniProtKB-KW"/>
</dbReference>
<dbReference type="InterPro" id="IPR038050">
    <property type="entry name" value="Neuro_actylchol_rec"/>
</dbReference>
<keyword evidence="4" id="KW-0732">Signal</keyword>
<reference evidence="22" key="1">
    <citation type="submission" date="2020-01" db="EMBL/GenBank/DDBJ databases">
        <title>Draft genome sequence of the Termite Coptotermes fromosanus.</title>
        <authorList>
            <person name="Itakura S."/>
            <person name="Yosikawa Y."/>
            <person name="Umezawa K."/>
        </authorList>
    </citation>
    <scope>NUCLEOTIDE SEQUENCE [LARGE SCALE GENOMIC DNA]</scope>
</reference>
<dbReference type="Gene3D" id="1.20.58.390">
    <property type="entry name" value="Neurotransmitter-gated ion-channel transmembrane domain"/>
    <property type="match status" value="1"/>
</dbReference>
<evidence type="ECO:0008006" key="23">
    <source>
        <dbReference type="Google" id="ProtNLM"/>
    </source>
</evidence>
<keyword evidence="13" id="KW-0868">Chloride</keyword>
<dbReference type="Pfam" id="PF02932">
    <property type="entry name" value="Neur_chan_memb"/>
    <property type="match status" value="1"/>
</dbReference>
<evidence type="ECO:0000256" key="4">
    <source>
        <dbReference type="ARBA" id="ARBA00022729"/>
    </source>
</evidence>
<dbReference type="NCBIfam" id="TIGR00860">
    <property type="entry name" value="LIC"/>
    <property type="match status" value="1"/>
</dbReference>
<keyword evidence="16 18" id="KW-0407">Ion channel</keyword>
<comment type="caution">
    <text evidence="18">Lacks conserved residue(s) required for the propagation of feature annotation.</text>
</comment>
<comment type="similarity">
    <text evidence="18">Belongs to the ligand-gated ion channel (TC 1.A.9) family.</text>
</comment>
<evidence type="ECO:0000256" key="2">
    <source>
        <dbReference type="ARBA" id="ARBA00022475"/>
    </source>
</evidence>
<dbReference type="PRINTS" id="PR01079">
    <property type="entry name" value="GABAARALPHA"/>
</dbReference>
<dbReference type="InterPro" id="IPR036719">
    <property type="entry name" value="Neuro-gated_channel_TM_sf"/>
</dbReference>
<dbReference type="InterPro" id="IPR018000">
    <property type="entry name" value="Neurotransmitter_ion_chnl_CS"/>
</dbReference>
<evidence type="ECO:0000256" key="3">
    <source>
        <dbReference type="ARBA" id="ARBA00022692"/>
    </source>
</evidence>
<evidence type="ECO:0000256" key="9">
    <source>
        <dbReference type="ARBA" id="ARBA00023157"/>
    </source>
</evidence>
<evidence type="ECO:0000256" key="16">
    <source>
        <dbReference type="ARBA" id="ARBA00023303"/>
    </source>
</evidence>
<keyword evidence="11" id="KW-0869">Chloride channel</keyword>